<dbReference type="Proteomes" id="UP000184203">
    <property type="component" value="Unassembled WGS sequence"/>
</dbReference>
<sequence length="87" mass="10309">MHSSRQLTGYRSGTESVIAVNYDINTDHYDPHTAAYHHHEQSDHYDIETNHYNRDSHDDEFSTNDVAEFNDAERKVGRMVHYSRFHE</sequence>
<dbReference type="AlphaFoldDB" id="E7QZK2"/>
<reference evidence="5" key="2">
    <citation type="submission" date="2016-11" db="EMBL/GenBank/DDBJ databases">
        <authorList>
            <person name="Varghese N."/>
            <person name="Submissions S."/>
        </authorList>
    </citation>
    <scope>NUCLEOTIDE SEQUENCE [LARGE SCALE GENOMIC DNA]</scope>
    <source>
        <strain evidence="5">DX253</strain>
    </source>
</reference>
<organism evidence="2 4">
    <name type="scientific">Haladaptatus paucihalophilus DX253</name>
    <dbReference type="NCBI Taxonomy" id="797209"/>
    <lineage>
        <taxon>Archaea</taxon>
        <taxon>Methanobacteriati</taxon>
        <taxon>Methanobacteriota</taxon>
        <taxon>Stenosarchaea group</taxon>
        <taxon>Halobacteria</taxon>
        <taxon>Halobacteriales</taxon>
        <taxon>Haladaptataceae</taxon>
        <taxon>Haladaptatus</taxon>
    </lineage>
</organism>
<evidence type="ECO:0000313" key="3">
    <source>
        <dbReference type="EMBL" id="SHL06241.1"/>
    </source>
</evidence>
<protein>
    <submittedName>
        <fullName evidence="2">Uncharacterized protein</fullName>
    </submittedName>
</protein>
<feature type="region of interest" description="Disordered" evidence="1">
    <location>
        <begin position="36"/>
        <end position="59"/>
    </location>
</feature>
<evidence type="ECO:0000313" key="2">
    <source>
        <dbReference type="EMBL" id="EFW90123.1"/>
    </source>
</evidence>
<dbReference type="PATRIC" id="fig|797209.4.peg.4127"/>
<name>E7QZK2_HALPU</name>
<dbReference type="EMBL" id="AEMG01000029">
    <property type="protein sequence ID" value="EFW90123.1"/>
    <property type="molecule type" value="Genomic_DNA"/>
</dbReference>
<accession>E7QZK2</accession>
<keyword evidence="5" id="KW-1185">Reference proteome</keyword>
<reference evidence="2 4" key="1">
    <citation type="journal article" date="2014" name="ISME J.">
        <title>Trehalose/2-sulfotrehalose biosynthesis and glycine-betaine uptake are widely spread mechanisms for osmoadaptation in the Halobacteriales.</title>
        <authorList>
            <person name="Youssef N.H."/>
            <person name="Savage-Ashlock K.N."/>
            <person name="McCully A.L."/>
            <person name="Luedtke B."/>
            <person name="Shaw E.I."/>
            <person name="Hoff W.D."/>
            <person name="Elshahed M.S."/>
        </authorList>
    </citation>
    <scope>NUCLEOTIDE SEQUENCE [LARGE SCALE GENOMIC DNA]</scope>
    <source>
        <strain evidence="2 4">DX253</strain>
    </source>
</reference>
<dbReference type="RefSeq" id="WP_007983255.1">
    <property type="nucleotide sequence ID" value="NZ_AEMG01000029.1"/>
</dbReference>
<proteinExistence type="predicted"/>
<evidence type="ECO:0000313" key="5">
    <source>
        <dbReference type="Proteomes" id="UP000184203"/>
    </source>
</evidence>
<dbReference type="EMBL" id="FRAN01000004">
    <property type="protein sequence ID" value="SHL06241.1"/>
    <property type="molecule type" value="Genomic_DNA"/>
</dbReference>
<reference evidence="3" key="3">
    <citation type="submission" date="2016-11" db="EMBL/GenBank/DDBJ databases">
        <authorList>
            <person name="Jaros S."/>
            <person name="Januszkiewicz K."/>
            <person name="Wedrychowicz H."/>
        </authorList>
    </citation>
    <scope>NUCLEOTIDE SEQUENCE [LARGE SCALE GENOMIC DNA]</scope>
    <source>
        <strain evidence="3">DX253</strain>
    </source>
</reference>
<gene>
    <name evidence="3" type="ORF">SAMN05444342_2888</name>
    <name evidence="2" type="ORF">ZOD2009_21057</name>
</gene>
<dbReference type="Proteomes" id="UP000003751">
    <property type="component" value="Unassembled WGS sequence"/>
</dbReference>
<evidence type="ECO:0000256" key="1">
    <source>
        <dbReference type="SAM" id="MobiDB-lite"/>
    </source>
</evidence>
<evidence type="ECO:0000313" key="4">
    <source>
        <dbReference type="Proteomes" id="UP000003751"/>
    </source>
</evidence>